<dbReference type="Gene3D" id="3.40.50.300">
    <property type="entry name" value="P-loop containing nucleotide triphosphate hydrolases"/>
    <property type="match status" value="1"/>
</dbReference>
<dbReference type="GO" id="GO:0016887">
    <property type="term" value="F:ATP hydrolysis activity"/>
    <property type="evidence" value="ECO:0007669"/>
    <property type="project" value="InterPro"/>
</dbReference>
<sequence>MSNMKEIVRAENLWKVYPDGTKALRGVSFSVGKGEFVGVMGPSGSGKSTLLHLVGGLDKPTEGEVLLFGKSLSGMGEDELAQFRKRKVAYIFQFYYLLEDFNVLENLLIIGELLDIKDTEEKALRILDFLRLSHRLKHKPYQLSGGEQQRVAIGRALISEPALILADEPTGNIDWEEGRKIFELFKKLNEEEGITFIVATHNPDLKPFFHRIVSLKDGEVVA</sequence>
<dbReference type="GO" id="GO:0005524">
    <property type="term" value="F:ATP binding"/>
    <property type="evidence" value="ECO:0007669"/>
    <property type="project" value="UniProtKB-KW"/>
</dbReference>
<organism evidence="6 7">
    <name type="scientific">Hydrogenivirga caldilitoris</name>
    <dbReference type="NCBI Taxonomy" id="246264"/>
    <lineage>
        <taxon>Bacteria</taxon>
        <taxon>Pseudomonadati</taxon>
        <taxon>Aquificota</taxon>
        <taxon>Aquificia</taxon>
        <taxon>Aquificales</taxon>
        <taxon>Aquificaceae</taxon>
        <taxon>Hydrogenivirga</taxon>
    </lineage>
</organism>
<keyword evidence="3 6" id="KW-0067">ATP-binding</keyword>
<dbReference type="FunFam" id="3.40.50.300:FF:000032">
    <property type="entry name" value="Export ABC transporter ATP-binding protein"/>
    <property type="match status" value="1"/>
</dbReference>
<dbReference type="InterPro" id="IPR015854">
    <property type="entry name" value="ABC_transpr_LolD-like"/>
</dbReference>
<keyword evidence="2" id="KW-0547">Nucleotide-binding</keyword>
<evidence type="ECO:0000256" key="2">
    <source>
        <dbReference type="ARBA" id="ARBA00022741"/>
    </source>
</evidence>
<gene>
    <name evidence="6" type="ORF">BCF55_0345</name>
</gene>
<proteinExistence type="inferred from homology"/>
<comment type="similarity">
    <text evidence="4">Belongs to the ABC transporter superfamily. Macrolide exporter (TC 3.A.1.122) family.</text>
</comment>
<accession>A0A497XT49</accession>
<dbReference type="PANTHER" id="PTHR24220:SF86">
    <property type="entry name" value="ABC TRANSPORTER ABCH.1"/>
    <property type="match status" value="1"/>
</dbReference>
<dbReference type="InterPro" id="IPR003593">
    <property type="entry name" value="AAA+_ATPase"/>
</dbReference>
<evidence type="ECO:0000313" key="7">
    <source>
        <dbReference type="Proteomes" id="UP000267841"/>
    </source>
</evidence>
<dbReference type="PANTHER" id="PTHR24220">
    <property type="entry name" value="IMPORT ATP-BINDING PROTEIN"/>
    <property type="match status" value="1"/>
</dbReference>
<dbReference type="EMBL" id="RCCJ01000001">
    <property type="protein sequence ID" value="RLJ70083.1"/>
    <property type="molecule type" value="Genomic_DNA"/>
</dbReference>
<name>A0A497XT49_9AQUI</name>
<dbReference type="SMART" id="SM00382">
    <property type="entry name" value="AAA"/>
    <property type="match status" value="1"/>
</dbReference>
<dbReference type="GO" id="GO:0022857">
    <property type="term" value="F:transmembrane transporter activity"/>
    <property type="evidence" value="ECO:0007669"/>
    <property type="project" value="TreeGrafter"/>
</dbReference>
<dbReference type="Proteomes" id="UP000267841">
    <property type="component" value="Unassembled WGS sequence"/>
</dbReference>
<dbReference type="InterPro" id="IPR017871">
    <property type="entry name" value="ABC_transporter-like_CS"/>
</dbReference>
<evidence type="ECO:0000256" key="4">
    <source>
        <dbReference type="ARBA" id="ARBA00038388"/>
    </source>
</evidence>
<dbReference type="GO" id="GO:0005886">
    <property type="term" value="C:plasma membrane"/>
    <property type="evidence" value="ECO:0007669"/>
    <property type="project" value="TreeGrafter"/>
</dbReference>
<dbReference type="AlphaFoldDB" id="A0A497XT49"/>
<dbReference type="InterPro" id="IPR017911">
    <property type="entry name" value="MacB-like_ATP-bd"/>
</dbReference>
<evidence type="ECO:0000259" key="5">
    <source>
        <dbReference type="PROSITE" id="PS50893"/>
    </source>
</evidence>
<dbReference type="SUPFAM" id="SSF52540">
    <property type="entry name" value="P-loop containing nucleoside triphosphate hydrolases"/>
    <property type="match status" value="1"/>
</dbReference>
<evidence type="ECO:0000313" key="6">
    <source>
        <dbReference type="EMBL" id="RLJ70083.1"/>
    </source>
</evidence>
<dbReference type="Pfam" id="PF00005">
    <property type="entry name" value="ABC_tran"/>
    <property type="match status" value="1"/>
</dbReference>
<comment type="caution">
    <text evidence="6">The sequence shown here is derived from an EMBL/GenBank/DDBJ whole genome shotgun (WGS) entry which is preliminary data.</text>
</comment>
<dbReference type="PROSITE" id="PS50893">
    <property type="entry name" value="ABC_TRANSPORTER_2"/>
    <property type="match status" value="1"/>
</dbReference>
<reference evidence="6 7" key="1">
    <citation type="submission" date="2018-10" db="EMBL/GenBank/DDBJ databases">
        <title>Genomic Encyclopedia of Archaeal and Bacterial Type Strains, Phase II (KMG-II): from individual species to whole genera.</title>
        <authorList>
            <person name="Goeker M."/>
        </authorList>
    </citation>
    <scope>NUCLEOTIDE SEQUENCE [LARGE SCALE GENOMIC DNA]</scope>
    <source>
        <strain evidence="6 7">DSM 16510</strain>
    </source>
</reference>
<protein>
    <submittedName>
        <fullName evidence="6">Lipoprotein-releasing system ATP-binding protein</fullName>
    </submittedName>
</protein>
<dbReference type="InterPro" id="IPR027417">
    <property type="entry name" value="P-loop_NTPase"/>
</dbReference>
<dbReference type="PROSITE" id="PS00211">
    <property type="entry name" value="ABC_TRANSPORTER_1"/>
    <property type="match status" value="1"/>
</dbReference>
<evidence type="ECO:0000256" key="3">
    <source>
        <dbReference type="ARBA" id="ARBA00022840"/>
    </source>
</evidence>
<keyword evidence="1" id="KW-0813">Transport</keyword>
<evidence type="ECO:0000256" key="1">
    <source>
        <dbReference type="ARBA" id="ARBA00022448"/>
    </source>
</evidence>
<keyword evidence="6" id="KW-0449">Lipoprotein</keyword>
<keyword evidence="7" id="KW-1185">Reference proteome</keyword>
<dbReference type="CDD" id="cd03255">
    <property type="entry name" value="ABC_MJ0796_LolCDE_FtsE"/>
    <property type="match status" value="1"/>
</dbReference>
<feature type="domain" description="ABC transporter" evidence="5">
    <location>
        <begin position="8"/>
        <end position="221"/>
    </location>
</feature>
<dbReference type="InterPro" id="IPR003439">
    <property type="entry name" value="ABC_transporter-like_ATP-bd"/>
</dbReference>
<dbReference type="GO" id="GO:0098796">
    <property type="term" value="C:membrane protein complex"/>
    <property type="evidence" value="ECO:0007669"/>
    <property type="project" value="UniProtKB-ARBA"/>
</dbReference>